<reference evidence="1" key="1">
    <citation type="submission" date="2017-07" db="EMBL/GenBank/DDBJ databases">
        <title>Taro Niue Genome Assembly and Annotation.</title>
        <authorList>
            <person name="Atibalentja N."/>
            <person name="Keating K."/>
            <person name="Fields C.J."/>
        </authorList>
    </citation>
    <scope>NUCLEOTIDE SEQUENCE</scope>
    <source>
        <strain evidence="1">Niue_2</strain>
        <tissue evidence="1">Leaf</tissue>
    </source>
</reference>
<dbReference type="EMBL" id="NMUH01017238">
    <property type="protein sequence ID" value="MQM23651.1"/>
    <property type="molecule type" value="Genomic_DNA"/>
</dbReference>
<protein>
    <submittedName>
        <fullName evidence="1">Uncharacterized protein</fullName>
    </submittedName>
</protein>
<organism evidence="1 2">
    <name type="scientific">Colocasia esculenta</name>
    <name type="common">Wild taro</name>
    <name type="synonym">Arum esculentum</name>
    <dbReference type="NCBI Taxonomy" id="4460"/>
    <lineage>
        <taxon>Eukaryota</taxon>
        <taxon>Viridiplantae</taxon>
        <taxon>Streptophyta</taxon>
        <taxon>Embryophyta</taxon>
        <taxon>Tracheophyta</taxon>
        <taxon>Spermatophyta</taxon>
        <taxon>Magnoliopsida</taxon>
        <taxon>Liliopsida</taxon>
        <taxon>Araceae</taxon>
        <taxon>Aroideae</taxon>
        <taxon>Colocasieae</taxon>
        <taxon>Colocasia</taxon>
    </lineage>
</organism>
<dbReference type="Proteomes" id="UP000652761">
    <property type="component" value="Unassembled WGS sequence"/>
</dbReference>
<evidence type="ECO:0000313" key="2">
    <source>
        <dbReference type="Proteomes" id="UP000652761"/>
    </source>
</evidence>
<comment type="caution">
    <text evidence="1">The sequence shown here is derived from an EMBL/GenBank/DDBJ whole genome shotgun (WGS) entry which is preliminary data.</text>
</comment>
<sequence>MEDDCRQVRVQCSWSSSAHLGVCPAVAERAYVWCGLHWCRVVAYGTGSSQDRPLSLLVEVLPRSALCSFRATVVLPLWFEVCRLVGLRSVCLGVVGQGVVHLAVRLAAALVSSPCCSFLSFSTALVGLRVPMARMVCFVSRALRALTDGGRVSAVGVWLAVLLVEASVLRCGFSLWRVEEARCVCLLPLLSVGCLWW</sequence>
<evidence type="ECO:0000313" key="1">
    <source>
        <dbReference type="EMBL" id="MQM23651.1"/>
    </source>
</evidence>
<keyword evidence="2" id="KW-1185">Reference proteome</keyword>
<gene>
    <name evidence="1" type="ORF">Taro_056718</name>
</gene>
<proteinExistence type="predicted"/>
<name>A0A843XXC5_COLES</name>
<accession>A0A843XXC5</accession>
<dbReference type="AlphaFoldDB" id="A0A843XXC5"/>